<evidence type="ECO:0000256" key="2">
    <source>
        <dbReference type="ARBA" id="ARBA00023136"/>
    </source>
</evidence>
<keyword evidence="10" id="KW-1185">Reference proteome</keyword>
<evidence type="ECO:0000313" key="9">
    <source>
        <dbReference type="EMBL" id="MBR0551959.1"/>
    </source>
</evidence>
<keyword evidence="6" id="KW-0732">Signal</keyword>
<comment type="subcellular location">
    <subcellularLocation>
        <location evidence="1 4">Cell outer membrane</location>
    </subcellularLocation>
</comment>
<gene>
    <name evidence="9" type="ORF">J7S20_05515</name>
</gene>
<keyword evidence="9" id="KW-0675">Receptor</keyword>
<dbReference type="EMBL" id="JAGRQC010000001">
    <property type="protein sequence ID" value="MBR0551959.1"/>
    <property type="molecule type" value="Genomic_DNA"/>
</dbReference>
<dbReference type="Pfam" id="PF07715">
    <property type="entry name" value="Plug"/>
    <property type="match status" value="1"/>
</dbReference>
<keyword evidence="4" id="KW-0798">TonB box</keyword>
<dbReference type="AlphaFoldDB" id="A0A8T4II35"/>
<dbReference type="InterPro" id="IPR037066">
    <property type="entry name" value="Plug_dom_sf"/>
</dbReference>
<dbReference type="Gene3D" id="2.40.170.20">
    <property type="entry name" value="TonB-dependent receptor, beta-barrel domain"/>
    <property type="match status" value="1"/>
</dbReference>
<feature type="chain" id="PRO_5035868021" evidence="6">
    <location>
        <begin position="26"/>
        <end position="888"/>
    </location>
</feature>
<keyword evidence="2 4" id="KW-0472">Membrane</keyword>
<dbReference type="InterPro" id="IPR012910">
    <property type="entry name" value="Plug_dom"/>
</dbReference>
<feature type="signal peptide" evidence="6">
    <location>
        <begin position="1"/>
        <end position="25"/>
    </location>
</feature>
<keyword evidence="3" id="KW-0998">Cell outer membrane</keyword>
<evidence type="ECO:0000313" key="10">
    <source>
        <dbReference type="Proteomes" id="UP000676996"/>
    </source>
</evidence>
<feature type="region of interest" description="Disordered" evidence="5">
    <location>
        <begin position="24"/>
        <end position="57"/>
    </location>
</feature>
<evidence type="ECO:0000256" key="1">
    <source>
        <dbReference type="ARBA" id="ARBA00004442"/>
    </source>
</evidence>
<evidence type="ECO:0000259" key="7">
    <source>
        <dbReference type="Pfam" id="PF00593"/>
    </source>
</evidence>
<evidence type="ECO:0000256" key="5">
    <source>
        <dbReference type="SAM" id="MobiDB-lite"/>
    </source>
</evidence>
<evidence type="ECO:0000256" key="4">
    <source>
        <dbReference type="RuleBase" id="RU003357"/>
    </source>
</evidence>
<accession>A0A8T4II35</accession>
<dbReference type="Gene3D" id="2.170.130.10">
    <property type="entry name" value="TonB-dependent receptor, plug domain"/>
    <property type="match status" value="1"/>
</dbReference>
<dbReference type="SUPFAM" id="SSF56935">
    <property type="entry name" value="Porins"/>
    <property type="match status" value="1"/>
</dbReference>
<organism evidence="9 10">
    <name type="scientific">Stakelama marina</name>
    <dbReference type="NCBI Taxonomy" id="2826939"/>
    <lineage>
        <taxon>Bacteria</taxon>
        <taxon>Pseudomonadati</taxon>
        <taxon>Pseudomonadota</taxon>
        <taxon>Alphaproteobacteria</taxon>
        <taxon>Sphingomonadales</taxon>
        <taxon>Sphingomonadaceae</taxon>
        <taxon>Stakelama</taxon>
    </lineage>
</organism>
<evidence type="ECO:0000256" key="3">
    <source>
        <dbReference type="ARBA" id="ARBA00023237"/>
    </source>
</evidence>
<protein>
    <submittedName>
        <fullName evidence="9">TonB-dependent receptor</fullName>
    </submittedName>
</protein>
<evidence type="ECO:0000256" key="6">
    <source>
        <dbReference type="SAM" id="SignalP"/>
    </source>
</evidence>
<comment type="similarity">
    <text evidence="4">Belongs to the TonB-dependent receptor family.</text>
</comment>
<dbReference type="GO" id="GO:0009279">
    <property type="term" value="C:cell outer membrane"/>
    <property type="evidence" value="ECO:0007669"/>
    <property type="project" value="UniProtKB-SubCell"/>
</dbReference>
<dbReference type="InterPro" id="IPR000531">
    <property type="entry name" value="Beta-barrel_TonB"/>
</dbReference>
<comment type="caution">
    <text evidence="9">The sequence shown here is derived from an EMBL/GenBank/DDBJ whole genome shotgun (WGS) entry which is preliminary data.</text>
</comment>
<proteinExistence type="inferred from homology"/>
<dbReference type="Pfam" id="PF00593">
    <property type="entry name" value="TonB_dep_Rec_b-barrel"/>
    <property type="match status" value="1"/>
</dbReference>
<dbReference type="InterPro" id="IPR036942">
    <property type="entry name" value="Beta-barrel_TonB_sf"/>
</dbReference>
<dbReference type="PANTHER" id="PTHR40980">
    <property type="entry name" value="PLUG DOMAIN-CONTAINING PROTEIN"/>
    <property type="match status" value="1"/>
</dbReference>
<feature type="domain" description="TonB-dependent receptor-like beta-barrel" evidence="7">
    <location>
        <begin position="415"/>
        <end position="853"/>
    </location>
</feature>
<reference evidence="9" key="1">
    <citation type="submission" date="2021-04" db="EMBL/GenBank/DDBJ databases">
        <title>Ouciella asimina sp. nov., isolated from the surface seawater in the hydrothermal field of Okinawa Trough.</title>
        <authorList>
            <person name="Shuang W."/>
        </authorList>
    </citation>
    <scope>NUCLEOTIDE SEQUENCE</scope>
    <source>
        <strain evidence="9">LXI357</strain>
    </source>
</reference>
<dbReference type="PANTHER" id="PTHR40980:SF5">
    <property type="entry name" value="TONB-DEPENDENT RECEPTOR"/>
    <property type="match status" value="1"/>
</dbReference>
<name>A0A8T4II35_9SPHN</name>
<dbReference type="RefSeq" id="WP_284053216.1">
    <property type="nucleotide sequence ID" value="NZ_JAGRQC010000001.1"/>
</dbReference>
<dbReference type="Proteomes" id="UP000676996">
    <property type="component" value="Unassembled WGS sequence"/>
</dbReference>
<feature type="domain" description="TonB-dependent receptor plug" evidence="8">
    <location>
        <begin position="79"/>
        <end position="179"/>
    </location>
</feature>
<evidence type="ECO:0000259" key="8">
    <source>
        <dbReference type="Pfam" id="PF07715"/>
    </source>
</evidence>
<sequence length="888" mass="97519">MKTMPALARLLLASSALIAPVAAHAQSTTTTPPPSDTTAVPTPAPEASQAADDAQQQTDVSIPGAAIVVTGRRNANIERSADQVVSVLSSEDIARTGEGDIAGALSHVTGLSVVGNGYVYVRGLGDRYSLALLNGLPLPSPQPLKRAVPLDIFPSTVIASAFVQKSYSANFPGEFGGGVINLTTDATPKESFLDVGGSIGGDTITTGQLGYTYFGSPWDWTGFDNGQRDTPPALRDFISSGEPVTSYANKADVAKQLVLGRTAVVQRNKNIPINTAANITGGTSVDIGATRLGILASAGYSNDWRTRETLQQTAQDAALTQPSLSYDRVITDNHIVANGLLGFGLEFGRNKIRWTNLYIRDTLKQARIASGRNNYENLDSIIQDTAWFERQLIDSQLVGEFKFDPVDVDVRIGYANSKRRSPYETSFTYSKVRAGPYEGLYVNVLDNSSGAASVAFSRLNENLWSGGLDFTIDAAYGLKIVTGMAYTDSRRTSTRYNFGYSLTNRTPDGFGNFQNPGPVSLFRPDYLLEPTVIDYYGVVLNDLEPNSAFNSSFTNQAAYIQGKWQANDAINLDVGVRFETAKQLVTQANSRGAGSISNKIDKDYWLPSATLTWALDSDMQVRLSASKTIARPQFRELLYQLYYDPEANRTYTGNPFLVDSQLYNAEARYEWYFARDQHVSLAGFYKRIDKPIEQYLFLQNDTEVRSSFGNAPKADLYGAEFELQKYFNLFDTRRIALNANYTYSHSVVKVADGDTTINNNGTVIPATNLFLDGRPLTGQSDHVANLQIGLEDKADLSQQTFILNYASKRLTARGPQNQPDIYEYPGFTLDFVARQAVHVAGINFKLKLDIRNITGTKYKEYQQSGDNRIYWNRYKRGTSGTIGLSLDL</sequence>